<dbReference type="InterPro" id="IPR036390">
    <property type="entry name" value="WH_DNA-bd_sf"/>
</dbReference>
<dbReference type="InterPro" id="IPR005234">
    <property type="entry name" value="ScpB_csome_segregation"/>
</dbReference>
<protein>
    <recommendedName>
        <fullName evidence="5">Segregation and condensation protein B</fullName>
    </recommendedName>
</protein>
<accession>A0A4U9RBL3</accession>
<evidence type="ECO:0000256" key="1">
    <source>
        <dbReference type="ARBA" id="ARBA00022490"/>
    </source>
</evidence>
<dbReference type="PANTHER" id="PTHR34298:SF2">
    <property type="entry name" value="SEGREGATION AND CONDENSATION PROTEIN B"/>
    <property type="match status" value="1"/>
</dbReference>
<dbReference type="HAMAP" id="MF_01804">
    <property type="entry name" value="ScpB"/>
    <property type="match status" value="1"/>
</dbReference>
<dbReference type="Pfam" id="PF04079">
    <property type="entry name" value="SMC_ScpB"/>
    <property type="match status" value="1"/>
</dbReference>
<evidence type="ECO:0000256" key="5">
    <source>
        <dbReference type="HAMAP-Rule" id="MF_01804"/>
    </source>
</evidence>
<dbReference type="KEGG" id="hhw:NCTC503_01222"/>
<keyword evidence="2 5" id="KW-0132">Cell division</keyword>
<dbReference type="AlphaFoldDB" id="A0A4U9RBL3"/>
<dbReference type="PIRSF" id="PIRSF019345">
    <property type="entry name" value="ScpB"/>
    <property type="match status" value="1"/>
</dbReference>
<reference evidence="6 7" key="1">
    <citation type="submission" date="2019-05" db="EMBL/GenBank/DDBJ databases">
        <authorList>
            <consortium name="Pathogen Informatics"/>
        </authorList>
    </citation>
    <scope>NUCLEOTIDE SEQUENCE [LARGE SCALE GENOMIC DNA]</scope>
    <source>
        <strain evidence="6 7">NCTC503</strain>
    </source>
</reference>
<keyword evidence="1 5" id="KW-0963">Cytoplasm</keyword>
<dbReference type="EMBL" id="LR590481">
    <property type="protein sequence ID" value="VTQ88328.1"/>
    <property type="molecule type" value="Genomic_DNA"/>
</dbReference>
<gene>
    <name evidence="5 6" type="primary">scpB</name>
    <name evidence="6" type="ORF">NCTC503_01222</name>
</gene>
<dbReference type="GO" id="GO:0006260">
    <property type="term" value="P:DNA replication"/>
    <property type="evidence" value="ECO:0007669"/>
    <property type="project" value="UniProtKB-UniRule"/>
</dbReference>
<dbReference type="InterPro" id="IPR036388">
    <property type="entry name" value="WH-like_DNA-bd_sf"/>
</dbReference>
<dbReference type="Proteomes" id="UP000308489">
    <property type="component" value="Chromosome 1"/>
</dbReference>
<keyword evidence="4 5" id="KW-0131">Cell cycle</keyword>
<comment type="subunit">
    <text evidence="5">Homodimer. Homodimerization may be required to stabilize the binding of ScpA to the Smc head domains. Component of a cohesin-like complex composed of ScpA, ScpB and the Smc homodimer, in which ScpA and ScpB bind to the head domain of Smc. The presence of the three proteins is required for the association of the complex with DNA.</text>
</comment>
<evidence type="ECO:0000256" key="3">
    <source>
        <dbReference type="ARBA" id="ARBA00022829"/>
    </source>
</evidence>
<dbReference type="NCBIfam" id="TIGR00281">
    <property type="entry name" value="SMC-Scp complex subunit ScpB"/>
    <property type="match status" value="1"/>
</dbReference>
<keyword evidence="3 5" id="KW-0159">Chromosome partition</keyword>
<dbReference type="PANTHER" id="PTHR34298">
    <property type="entry name" value="SEGREGATION AND CONDENSATION PROTEIN B"/>
    <property type="match status" value="1"/>
</dbReference>
<evidence type="ECO:0000313" key="6">
    <source>
        <dbReference type="EMBL" id="VTQ88328.1"/>
    </source>
</evidence>
<evidence type="ECO:0000313" key="7">
    <source>
        <dbReference type="Proteomes" id="UP000308489"/>
    </source>
</evidence>
<evidence type="ECO:0000256" key="4">
    <source>
        <dbReference type="ARBA" id="ARBA00023306"/>
    </source>
</evidence>
<organism evidence="6 7">
    <name type="scientific">Hathewaya histolytica</name>
    <name type="common">Clostridium histolyticum</name>
    <dbReference type="NCBI Taxonomy" id="1498"/>
    <lineage>
        <taxon>Bacteria</taxon>
        <taxon>Bacillati</taxon>
        <taxon>Bacillota</taxon>
        <taxon>Clostridia</taxon>
        <taxon>Eubacteriales</taxon>
        <taxon>Clostridiaceae</taxon>
        <taxon>Hathewaya</taxon>
    </lineage>
</organism>
<name>A0A4U9RBL3_HATHI</name>
<dbReference type="GO" id="GO:0051301">
    <property type="term" value="P:cell division"/>
    <property type="evidence" value="ECO:0007669"/>
    <property type="project" value="UniProtKB-KW"/>
</dbReference>
<dbReference type="Gene3D" id="1.10.10.10">
    <property type="entry name" value="Winged helix-like DNA-binding domain superfamily/Winged helix DNA-binding domain"/>
    <property type="match status" value="2"/>
</dbReference>
<keyword evidence="7" id="KW-1185">Reference proteome</keyword>
<comment type="similarity">
    <text evidence="5">Belongs to the ScpB family.</text>
</comment>
<evidence type="ECO:0000256" key="2">
    <source>
        <dbReference type="ARBA" id="ARBA00022618"/>
    </source>
</evidence>
<comment type="function">
    <text evidence="5">Participates in chromosomal partition during cell division. May act via the formation of a condensin-like complex containing Smc and ScpA that pull DNA away from mid-cell into both cell halves.</text>
</comment>
<dbReference type="GO" id="GO:0051304">
    <property type="term" value="P:chromosome separation"/>
    <property type="evidence" value="ECO:0007669"/>
    <property type="project" value="InterPro"/>
</dbReference>
<sequence>MEINEGQIEIREASNRDRYFSIIESLLFVAGDPLSIDTLADVLECSKTFASKLMDEFISLYEEENRGLKLIKLQNNYQLVTKGENSHYIQRLLRTNTRQSLSQASLEVLAIISYKQPITRIEIDEIRGVKSDRAISTLLEKQLIKENGRKDMPGRPILYCTTTEFLKYFELEDLNELPNIEEISFDLEN</sequence>
<dbReference type="SUPFAM" id="SSF46785">
    <property type="entry name" value="Winged helix' DNA-binding domain"/>
    <property type="match status" value="2"/>
</dbReference>
<proteinExistence type="inferred from homology"/>
<dbReference type="GO" id="GO:0005737">
    <property type="term" value="C:cytoplasm"/>
    <property type="evidence" value="ECO:0007669"/>
    <property type="project" value="UniProtKB-SubCell"/>
</dbReference>
<comment type="subcellular location">
    <subcellularLocation>
        <location evidence="5">Cytoplasm</location>
    </subcellularLocation>
    <text evidence="5">Associated with two foci at the outer edges of the nucleoid region in young cells, and at four foci within both cell halves in older cells.</text>
</comment>